<evidence type="ECO:0000256" key="1">
    <source>
        <dbReference type="ARBA" id="ARBA00023157"/>
    </source>
</evidence>
<keyword evidence="1" id="KW-1015">Disulfide bond</keyword>
<dbReference type="Pfam" id="PF00089">
    <property type="entry name" value="Trypsin"/>
    <property type="match status" value="1"/>
</dbReference>
<gene>
    <name evidence="5" type="ORF">PVAND_000151</name>
</gene>
<dbReference type="FunFam" id="2.40.10.10:FF:000068">
    <property type="entry name" value="transmembrane protease serine 2"/>
    <property type="match status" value="1"/>
</dbReference>
<dbReference type="SUPFAM" id="SSF50494">
    <property type="entry name" value="Trypsin-like serine proteases"/>
    <property type="match status" value="1"/>
</dbReference>
<evidence type="ECO:0000256" key="3">
    <source>
        <dbReference type="SAM" id="SignalP"/>
    </source>
</evidence>
<comment type="caution">
    <text evidence="5">The sequence shown here is derived from an EMBL/GenBank/DDBJ whole genome shotgun (WGS) entry which is preliminary data.</text>
</comment>
<keyword evidence="3" id="KW-0732">Signal</keyword>
<protein>
    <recommendedName>
        <fullName evidence="4">Peptidase S1 domain-containing protein</fullName>
    </recommendedName>
</protein>
<evidence type="ECO:0000313" key="6">
    <source>
        <dbReference type="Proteomes" id="UP001107558"/>
    </source>
</evidence>
<name>A0A9J6BJ54_POLVA</name>
<evidence type="ECO:0000259" key="4">
    <source>
        <dbReference type="PROSITE" id="PS50240"/>
    </source>
</evidence>
<dbReference type="SMART" id="SM00020">
    <property type="entry name" value="Tryp_SPc"/>
    <property type="match status" value="1"/>
</dbReference>
<comment type="similarity">
    <text evidence="2">Belongs to the peptidase S1 family. CLIP subfamily.</text>
</comment>
<dbReference type="PROSITE" id="PS00134">
    <property type="entry name" value="TRYPSIN_HIS"/>
    <property type="match status" value="1"/>
</dbReference>
<dbReference type="InterPro" id="IPR001314">
    <property type="entry name" value="Peptidase_S1A"/>
</dbReference>
<dbReference type="Gene3D" id="2.40.10.10">
    <property type="entry name" value="Trypsin-like serine proteases"/>
    <property type="match status" value="1"/>
</dbReference>
<dbReference type="Proteomes" id="UP001107558">
    <property type="component" value="Chromosome 3"/>
</dbReference>
<dbReference type="EMBL" id="JADBJN010000003">
    <property type="protein sequence ID" value="KAG5669860.1"/>
    <property type="molecule type" value="Genomic_DNA"/>
</dbReference>
<dbReference type="PANTHER" id="PTHR24252:SF7">
    <property type="entry name" value="HYALIN"/>
    <property type="match status" value="1"/>
</dbReference>
<feature type="domain" description="Peptidase S1" evidence="4">
    <location>
        <begin position="40"/>
        <end position="275"/>
    </location>
</feature>
<accession>A0A9J6BJ54</accession>
<feature type="signal peptide" evidence="3">
    <location>
        <begin position="1"/>
        <end position="19"/>
    </location>
</feature>
<dbReference type="GO" id="GO:0006508">
    <property type="term" value="P:proteolysis"/>
    <property type="evidence" value="ECO:0007669"/>
    <property type="project" value="InterPro"/>
</dbReference>
<dbReference type="AlphaFoldDB" id="A0A9J6BJ54"/>
<dbReference type="PANTHER" id="PTHR24252">
    <property type="entry name" value="ACROSIN-RELATED"/>
    <property type="match status" value="1"/>
</dbReference>
<evidence type="ECO:0000256" key="2">
    <source>
        <dbReference type="ARBA" id="ARBA00024195"/>
    </source>
</evidence>
<dbReference type="InterPro" id="IPR018114">
    <property type="entry name" value="TRYPSIN_HIS"/>
</dbReference>
<reference evidence="5" key="1">
    <citation type="submission" date="2021-03" db="EMBL/GenBank/DDBJ databases">
        <title>Chromosome level genome of the anhydrobiotic midge Polypedilum vanderplanki.</title>
        <authorList>
            <person name="Yoshida Y."/>
            <person name="Kikawada T."/>
            <person name="Gusev O."/>
        </authorList>
    </citation>
    <scope>NUCLEOTIDE SEQUENCE</scope>
    <source>
        <strain evidence="5">NIAS01</strain>
        <tissue evidence="5">Whole body or cell culture</tissue>
    </source>
</reference>
<dbReference type="InterPro" id="IPR001254">
    <property type="entry name" value="Trypsin_dom"/>
</dbReference>
<proteinExistence type="inferred from homology"/>
<organism evidence="5 6">
    <name type="scientific">Polypedilum vanderplanki</name>
    <name type="common">Sleeping chironomid midge</name>
    <dbReference type="NCBI Taxonomy" id="319348"/>
    <lineage>
        <taxon>Eukaryota</taxon>
        <taxon>Metazoa</taxon>
        <taxon>Ecdysozoa</taxon>
        <taxon>Arthropoda</taxon>
        <taxon>Hexapoda</taxon>
        <taxon>Insecta</taxon>
        <taxon>Pterygota</taxon>
        <taxon>Neoptera</taxon>
        <taxon>Endopterygota</taxon>
        <taxon>Diptera</taxon>
        <taxon>Nematocera</taxon>
        <taxon>Chironomoidea</taxon>
        <taxon>Chironomidae</taxon>
        <taxon>Chironominae</taxon>
        <taxon>Polypedilum</taxon>
        <taxon>Polypedilum</taxon>
    </lineage>
</organism>
<evidence type="ECO:0000313" key="5">
    <source>
        <dbReference type="EMBL" id="KAG5669860.1"/>
    </source>
</evidence>
<dbReference type="InterPro" id="IPR043504">
    <property type="entry name" value="Peptidase_S1_PA_chymotrypsin"/>
</dbReference>
<dbReference type="InterPro" id="IPR009003">
    <property type="entry name" value="Peptidase_S1_PA"/>
</dbReference>
<keyword evidence="6" id="KW-1185">Reference proteome</keyword>
<sequence>MHFLQRIIFIISFVTWTHATGKIRSDCSCGEANIINRGRIVNGKEATKNKYPWLAAMYTPTEFMCGGSIISDRNILTAGHCIFYVDKPFSTYWVLGMHNQVLQDGDRYYIDHYSLHPKFHNFSVYDEYDMALVTVRGIIRFNRNIRPICLTLPNTDYTGKQMTVAGWGRLDDSKDAKMGTILQETNVHVKPPNDCAIEVARLVRYNDEAMICAHEKGTDSCSGDLGGPLFFESDVNRYEAIGVVSFGDGCARDFPGIYGKLSDMQTQLWIKQYIVDTNSDICSDPAHKIQSNYFNDVFKINF</sequence>
<feature type="chain" id="PRO_5039891811" description="Peptidase S1 domain-containing protein" evidence="3">
    <location>
        <begin position="20"/>
        <end position="302"/>
    </location>
</feature>
<dbReference type="GO" id="GO:0004252">
    <property type="term" value="F:serine-type endopeptidase activity"/>
    <property type="evidence" value="ECO:0007669"/>
    <property type="project" value="InterPro"/>
</dbReference>
<dbReference type="PROSITE" id="PS50240">
    <property type="entry name" value="TRYPSIN_DOM"/>
    <property type="match status" value="1"/>
</dbReference>
<dbReference type="PRINTS" id="PR00722">
    <property type="entry name" value="CHYMOTRYPSIN"/>
</dbReference>
<dbReference type="CDD" id="cd00190">
    <property type="entry name" value="Tryp_SPc"/>
    <property type="match status" value="1"/>
</dbReference>
<dbReference type="OrthoDB" id="7774500at2759"/>